<feature type="region of interest" description="Disordered" evidence="6">
    <location>
        <begin position="308"/>
        <end position="327"/>
    </location>
</feature>
<evidence type="ECO:0000256" key="7">
    <source>
        <dbReference type="SAM" id="Phobius"/>
    </source>
</evidence>
<feature type="transmembrane region" description="Helical" evidence="7">
    <location>
        <begin position="175"/>
        <end position="199"/>
    </location>
</feature>
<feature type="transmembrane region" description="Helical" evidence="7">
    <location>
        <begin position="211"/>
        <end position="230"/>
    </location>
</feature>
<dbReference type="PANTHER" id="PTHR33048">
    <property type="entry name" value="PTH11-LIKE INTEGRAL MEMBRANE PROTEIN (AFU_ORTHOLOGUE AFUA_5G11245)"/>
    <property type="match status" value="1"/>
</dbReference>
<protein>
    <recommendedName>
        <fullName evidence="8">Rhodopsin domain-containing protein</fullName>
    </recommendedName>
</protein>
<name>A0AAN6MBY3_9PEZI</name>
<evidence type="ECO:0000256" key="2">
    <source>
        <dbReference type="ARBA" id="ARBA00022692"/>
    </source>
</evidence>
<feature type="transmembrane region" description="Helical" evidence="7">
    <location>
        <begin position="22"/>
        <end position="43"/>
    </location>
</feature>
<evidence type="ECO:0000256" key="3">
    <source>
        <dbReference type="ARBA" id="ARBA00022989"/>
    </source>
</evidence>
<feature type="transmembrane region" description="Helical" evidence="7">
    <location>
        <begin position="132"/>
        <end position="155"/>
    </location>
</feature>
<evidence type="ECO:0000256" key="4">
    <source>
        <dbReference type="ARBA" id="ARBA00023136"/>
    </source>
</evidence>
<dbReference type="Proteomes" id="UP001303889">
    <property type="component" value="Unassembled WGS sequence"/>
</dbReference>
<dbReference type="InterPro" id="IPR049326">
    <property type="entry name" value="Rhodopsin_dom_fungi"/>
</dbReference>
<comment type="caution">
    <text evidence="9">The sequence shown here is derived from an EMBL/GenBank/DDBJ whole genome shotgun (WGS) entry which is preliminary data.</text>
</comment>
<comment type="similarity">
    <text evidence="5">Belongs to the SAT4 family.</text>
</comment>
<comment type="subcellular location">
    <subcellularLocation>
        <location evidence="1">Membrane</location>
        <topology evidence="1">Multi-pass membrane protein</topology>
    </subcellularLocation>
</comment>
<keyword evidence="10" id="KW-1185">Reference proteome</keyword>
<gene>
    <name evidence="9" type="ORF">C8A05DRAFT_19414</name>
</gene>
<evidence type="ECO:0000313" key="10">
    <source>
        <dbReference type="Proteomes" id="UP001303889"/>
    </source>
</evidence>
<feature type="transmembrane region" description="Helical" evidence="7">
    <location>
        <begin position="55"/>
        <end position="75"/>
    </location>
</feature>
<feature type="domain" description="Rhodopsin" evidence="8">
    <location>
        <begin position="39"/>
        <end position="273"/>
    </location>
</feature>
<dbReference type="EMBL" id="MU856042">
    <property type="protein sequence ID" value="KAK3897915.1"/>
    <property type="molecule type" value="Genomic_DNA"/>
</dbReference>
<feature type="transmembrane region" description="Helical" evidence="7">
    <location>
        <begin position="95"/>
        <end position="120"/>
    </location>
</feature>
<sequence length="327" mass="35730">MDPTTTRTNLPRNDHESVATSLIVYSSIFLIVNIVVVALRFHVRLRVLRKFGNDDIALVITLGSTIAGIIGITAATRLGLGYHIDTLPMAERSTLFKLIFISSLGYHGTIMLLKATFLLQFRRVFPLPTFQLVCDIFLAFFAAWAVAGIIGGATICLPLNWDPRAPTWTCDKRLWFWMAHGVIHVVTDVLIFIMPLPLLNTLRLPPLHKMVLIGVFSLGFCTCVISAIRLTTLPASLRDPDISWTSATTVFWSVGEVTCSTVCLCIPTLRPLLGSWSFLGRIIGNENLMGQGTPDFDCYAISLPSSLGAPPTPSRTADAVMGNGGVV</sequence>
<evidence type="ECO:0000256" key="1">
    <source>
        <dbReference type="ARBA" id="ARBA00004141"/>
    </source>
</evidence>
<dbReference type="PANTHER" id="PTHR33048:SF47">
    <property type="entry name" value="INTEGRAL MEMBRANE PROTEIN-RELATED"/>
    <property type="match status" value="1"/>
</dbReference>
<dbReference type="Pfam" id="PF20684">
    <property type="entry name" value="Fung_rhodopsin"/>
    <property type="match status" value="1"/>
</dbReference>
<accession>A0AAN6MBY3</accession>
<dbReference type="AlphaFoldDB" id="A0AAN6MBY3"/>
<keyword evidence="3 7" id="KW-1133">Transmembrane helix</keyword>
<keyword evidence="4 7" id="KW-0472">Membrane</keyword>
<evidence type="ECO:0000256" key="6">
    <source>
        <dbReference type="SAM" id="MobiDB-lite"/>
    </source>
</evidence>
<keyword evidence="2 7" id="KW-0812">Transmembrane</keyword>
<dbReference type="InterPro" id="IPR052337">
    <property type="entry name" value="SAT4-like"/>
</dbReference>
<reference evidence="9" key="2">
    <citation type="submission" date="2023-05" db="EMBL/GenBank/DDBJ databases">
        <authorList>
            <consortium name="Lawrence Berkeley National Laboratory"/>
            <person name="Steindorff A."/>
            <person name="Hensen N."/>
            <person name="Bonometti L."/>
            <person name="Westerberg I."/>
            <person name="Brannstrom I.O."/>
            <person name="Guillou S."/>
            <person name="Cros-Aarteil S."/>
            <person name="Calhoun S."/>
            <person name="Haridas S."/>
            <person name="Kuo A."/>
            <person name="Mondo S."/>
            <person name="Pangilinan J."/>
            <person name="Riley R."/>
            <person name="Labutti K."/>
            <person name="Andreopoulos B."/>
            <person name="Lipzen A."/>
            <person name="Chen C."/>
            <person name="Yanf M."/>
            <person name="Daum C."/>
            <person name="Ng V."/>
            <person name="Clum A."/>
            <person name="Ohm R."/>
            <person name="Martin F."/>
            <person name="Silar P."/>
            <person name="Natvig D."/>
            <person name="Lalanne C."/>
            <person name="Gautier V."/>
            <person name="Ament-Velasquez S.L."/>
            <person name="Kruys A."/>
            <person name="Hutchinson M.I."/>
            <person name="Powell A.J."/>
            <person name="Barry K."/>
            <person name="Miller A.N."/>
            <person name="Grigoriev I.V."/>
            <person name="Debuchy R."/>
            <person name="Gladieux P."/>
            <person name="Thoren M.H."/>
            <person name="Johannesson H."/>
        </authorList>
    </citation>
    <scope>NUCLEOTIDE SEQUENCE</scope>
    <source>
        <strain evidence="9">CBS 103.79</strain>
    </source>
</reference>
<evidence type="ECO:0000313" key="9">
    <source>
        <dbReference type="EMBL" id="KAK3897915.1"/>
    </source>
</evidence>
<evidence type="ECO:0000256" key="5">
    <source>
        <dbReference type="ARBA" id="ARBA00038359"/>
    </source>
</evidence>
<dbReference type="GO" id="GO:0016020">
    <property type="term" value="C:membrane"/>
    <property type="evidence" value="ECO:0007669"/>
    <property type="project" value="UniProtKB-SubCell"/>
</dbReference>
<organism evidence="9 10">
    <name type="scientific">Staphylotrichum tortipilum</name>
    <dbReference type="NCBI Taxonomy" id="2831512"/>
    <lineage>
        <taxon>Eukaryota</taxon>
        <taxon>Fungi</taxon>
        <taxon>Dikarya</taxon>
        <taxon>Ascomycota</taxon>
        <taxon>Pezizomycotina</taxon>
        <taxon>Sordariomycetes</taxon>
        <taxon>Sordariomycetidae</taxon>
        <taxon>Sordariales</taxon>
        <taxon>Chaetomiaceae</taxon>
        <taxon>Staphylotrichum</taxon>
    </lineage>
</organism>
<evidence type="ECO:0000259" key="8">
    <source>
        <dbReference type="Pfam" id="PF20684"/>
    </source>
</evidence>
<reference evidence="9" key="1">
    <citation type="journal article" date="2023" name="Mol. Phylogenet. Evol.">
        <title>Genome-scale phylogeny and comparative genomics of the fungal order Sordariales.</title>
        <authorList>
            <person name="Hensen N."/>
            <person name="Bonometti L."/>
            <person name="Westerberg I."/>
            <person name="Brannstrom I.O."/>
            <person name="Guillou S."/>
            <person name="Cros-Aarteil S."/>
            <person name="Calhoun S."/>
            <person name="Haridas S."/>
            <person name="Kuo A."/>
            <person name="Mondo S."/>
            <person name="Pangilinan J."/>
            <person name="Riley R."/>
            <person name="LaButti K."/>
            <person name="Andreopoulos B."/>
            <person name="Lipzen A."/>
            <person name="Chen C."/>
            <person name="Yan M."/>
            <person name="Daum C."/>
            <person name="Ng V."/>
            <person name="Clum A."/>
            <person name="Steindorff A."/>
            <person name="Ohm R.A."/>
            <person name="Martin F."/>
            <person name="Silar P."/>
            <person name="Natvig D.O."/>
            <person name="Lalanne C."/>
            <person name="Gautier V."/>
            <person name="Ament-Velasquez S.L."/>
            <person name="Kruys A."/>
            <person name="Hutchinson M.I."/>
            <person name="Powell A.J."/>
            <person name="Barry K."/>
            <person name="Miller A.N."/>
            <person name="Grigoriev I.V."/>
            <person name="Debuchy R."/>
            <person name="Gladieux P."/>
            <person name="Hiltunen Thoren M."/>
            <person name="Johannesson H."/>
        </authorList>
    </citation>
    <scope>NUCLEOTIDE SEQUENCE</scope>
    <source>
        <strain evidence="9">CBS 103.79</strain>
    </source>
</reference>
<proteinExistence type="inferred from homology"/>